<accession>A0AAU7V697</accession>
<evidence type="ECO:0000256" key="3">
    <source>
        <dbReference type="ARBA" id="ARBA00022839"/>
    </source>
</evidence>
<dbReference type="RefSeq" id="WP_350257805.1">
    <property type="nucleotide sequence ID" value="NZ_CP138335.1"/>
</dbReference>
<keyword evidence="1" id="KW-0540">Nuclease</keyword>
<dbReference type="Gene3D" id="3.30.420.10">
    <property type="entry name" value="Ribonuclease H-like superfamily/Ribonuclease H"/>
    <property type="match status" value="1"/>
</dbReference>
<dbReference type="AlphaFoldDB" id="A0AAU7V697"/>
<dbReference type="InterPro" id="IPR036397">
    <property type="entry name" value="RNaseH_sf"/>
</dbReference>
<dbReference type="KEGG" id="sapp:SAC06_08125"/>
<dbReference type="CDD" id="cd06127">
    <property type="entry name" value="DEDDh"/>
    <property type="match status" value="1"/>
</dbReference>
<keyword evidence="3 5" id="KW-0269">Exonuclease</keyword>
<evidence type="ECO:0000313" key="5">
    <source>
        <dbReference type="EMBL" id="XBW07600.1"/>
    </source>
</evidence>
<evidence type="ECO:0000256" key="1">
    <source>
        <dbReference type="ARBA" id="ARBA00022722"/>
    </source>
</evidence>
<dbReference type="EMBL" id="CP138335">
    <property type="protein sequence ID" value="XBW07600.1"/>
    <property type="molecule type" value="Genomic_DNA"/>
</dbReference>
<evidence type="ECO:0000259" key="4">
    <source>
        <dbReference type="SMART" id="SM00479"/>
    </source>
</evidence>
<dbReference type="NCBIfam" id="NF005927">
    <property type="entry name" value="PRK07942.1"/>
    <property type="match status" value="1"/>
</dbReference>
<dbReference type="InterPro" id="IPR012337">
    <property type="entry name" value="RNaseH-like_sf"/>
</dbReference>
<dbReference type="SMART" id="SM00479">
    <property type="entry name" value="EXOIII"/>
    <property type="match status" value="1"/>
</dbReference>
<feature type="domain" description="Exonuclease" evidence="4">
    <location>
        <begin position="8"/>
        <end position="193"/>
    </location>
</feature>
<proteinExistence type="predicted"/>
<dbReference type="InterPro" id="IPR013520">
    <property type="entry name" value="Ribonucl_H"/>
</dbReference>
<gene>
    <name evidence="5" type="ORF">SAC06_08125</name>
</gene>
<dbReference type="PANTHER" id="PTHR30231:SF4">
    <property type="entry name" value="PROTEIN NEN2"/>
    <property type="match status" value="1"/>
</dbReference>
<dbReference type="GO" id="GO:0008408">
    <property type="term" value="F:3'-5' exonuclease activity"/>
    <property type="evidence" value="ECO:0007669"/>
    <property type="project" value="TreeGrafter"/>
</dbReference>
<dbReference type="GO" id="GO:0003676">
    <property type="term" value="F:nucleic acid binding"/>
    <property type="evidence" value="ECO:0007669"/>
    <property type="project" value="InterPro"/>
</dbReference>
<organism evidence="5">
    <name type="scientific">Scrofimicrobium appendicitidis</name>
    <dbReference type="NCBI Taxonomy" id="3079930"/>
    <lineage>
        <taxon>Bacteria</taxon>
        <taxon>Bacillati</taxon>
        <taxon>Actinomycetota</taxon>
        <taxon>Actinomycetes</taxon>
        <taxon>Actinomycetales</taxon>
        <taxon>Actinomycetaceae</taxon>
        <taxon>Scrofimicrobium</taxon>
    </lineage>
</organism>
<evidence type="ECO:0000256" key="2">
    <source>
        <dbReference type="ARBA" id="ARBA00022801"/>
    </source>
</evidence>
<dbReference type="GO" id="GO:0005829">
    <property type="term" value="C:cytosol"/>
    <property type="evidence" value="ECO:0007669"/>
    <property type="project" value="TreeGrafter"/>
</dbReference>
<dbReference type="PANTHER" id="PTHR30231">
    <property type="entry name" value="DNA POLYMERASE III SUBUNIT EPSILON"/>
    <property type="match status" value="1"/>
</dbReference>
<reference evidence="5" key="1">
    <citation type="submission" date="2023-11" db="EMBL/GenBank/DDBJ databases">
        <title>Scrofimicrobium hongkongense sp. nov., isolated from a patient with peritonitis.</title>
        <authorList>
            <person name="Lao H.Y."/>
            <person name="Wong A.Y.P."/>
            <person name="Ng T.L."/>
            <person name="Wong R.Y.L."/>
            <person name="Yau M.C.Y."/>
            <person name="Lam J.Y.W."/>
            <person name="Siu G.K.H."/>
        </authorList>
    </citation>
    <scope>NUCLEOTIDE SEQUENCE</scope>
    <source>
        <strain evidence="5">R131</strain>
    </source>
</reference>
<sequence>MNTWVTAPWLGFDTETTGISPTRDRIVSAASVVRIGGFLSTDPDQVQTWLANPGVPIPDRAAAIHGITTEQAVRDGRPAVEVLEEINATLAAHLSQGGPIIVFNAAYDLPLLAADSARHGVPTLTDRLASFPGPILDPLVLDRELVRKRRGKRTLADLCAAYRIPMPDDLHQAHVDAQLTVTLMAAILEANPGLGRLSGPELVDYQREAHARWAREFQAWLSQQGRRQHIDQNWI</sequence>
<protein>
    <submittedName>
        <fullName evidence="5">Exonuclease domain-containing protein</fullName>
    </submittedName>
</protein>
<name>A0AAU7V697_9ACTO</name>
<dbReference type="Pfam" id="PF00929">
    <property type="entry name" value="RNase_T"/>
    <property type="match status" value="1"/>
</dbReference>
<keyword evidence="2" id="KW-0378">Hydrolase</keyword>
<dbReference type="SUPFAM" id="SSF53098">
    <property type="entry name" value="Ribonuclease H-like"/>
    <property type="match status" value="1"/>
</dbReference>